<dbReference type="EMBL" id="GGEC01064108">
    <property type="protein sequence ID" value="MBX44592.1"/>
    <property type="molecule type" value="Transcribed_RNA"/>
</dbReference>
<dbReference type="AlphaFoldDB" id="A0A2P2NQ13"/>
<keyword evidence="1" id="KW-0812">Transmembrane</keyword>
<name>A0A2P2NQ13_RHIMU</name>
<reference evidence="2" key="1">
    <citation type="submission" date="2018-02" db="EMBL/GenBank/DDBJ databases">
        <title>Rhizophora mucronata_Transcriptome.</title>
        <authorList>
            <person name="Meera S.P."/>
            <person name="Sreeshan A."/>
            <person name="Augustine A."/>
        </authorList>
    </citation>
    <scope>NUCLEOTIDE SEQUENCE</scope>
    <source>
        <tissue evidence="2">Leaf</tissue>
    </source>
</reference>
<accession>A0A2P2NQ13</accession>
<keyword evidence="1" id="KW-0472">Membrane</keyword>
<feature type="transmembrane region" description="Helical" evidence="1">
    <location>
        <begin position="12"/>
        <end position="33"/>
    </location>
</feature>
<organism evidence="2">
    <name type="scientific">Rhizophora mucronata</name>
    <name type="common">Asiatic mangrove</name>
    <dbReference type="NCBI Taxonomy" id="61149"/>
    <lineage>
        <taxon>Eukaryota</taxon>
        <taxon>Viridiplantae</taxon>
        <taxon>Streptophyta</taxon>
        <taxon>Embryophyta</taxon>
        <taxon>Tracheophyta</taxon>
        <taxon>Spermatophyta</taxon>
        <taxon>Magnoliopsida</taxon>
        <taxon>eudicotyledons</taxon>
        <taxon>Gunneridae</taxon>
        <taxon>Pentapetalae</taxon>
        <taxon>rosids</taxon>
        <taxon>fabids</taxon>
        <taxon>Malpighiales</taxon>
        <taxon>Rhizophoraceae</taxon>
        <taxon>Rhizophora</taxon>
    </lineage>
</organism>
<proteinExistence type="predicted"/>
<protein>
    <submittedName>
        <fullName evidence="2">Uncharacterized protein</fullName>
    </submittedName>
</protein>
<keyword evidence="1" id="KW-1133">Transmembrane helix</keyword>
<sequence length="46" mass="5566">MLVMFMNMHMHIVINYLILSLHFICYSFFFLLLQSRGSLSIAEFHR</sequence>
<evidence type="ECO:0000256" key="1">
    <source>
        <dbReference type="SAM" id="Phobius"/>
    </source>
</evidence>
<evidence type="ECO:0000313" key="2">
    <source>
        <dbReference type="EMBL" id="MBX44592.1"/>
    </source>
</evidence>